<keyword evidence="8" id="KW-0808">Transferase</keyword>
<dbReference type="OrthoDB" id="10250478at2759"/>
<sequence length="348" mass="39946">MSVGTLTINFKFPVVKYNDLILARYINLSKEGSLDIAVVDDKSIKFQSELKLASGTTLLDNDVFVELAKFTEQKELDLDLYKLANEKLTLKKFDVLNEELLKLNSLLDLRTYIKDTVEFGLEDILVWGILRSNGLMGSILKNKNYINLTRWYNHMELYPVLGESHQFIQQECKNLKTSQKLKNAAEGKKKEGHKANFDIDLPGAKIGEVVTRFPPEPSGYLHIGHAKAALLNQYFANQFKGKLLIRFDDTNPSKEKEEYEQSIIEDLALMEIKGDALSYTSDHFDLIYDYALQMIKEGKAYCDDTDVETMREERGEGIKSKRRDRSVEENLRIFTEEMKNGTEEGLKN</sequence>
<evidence type="ECO:0000259" key="7">
    <source>
        <dbReference type="Pfam" id="PF00749"/>
    </source>
</evidence>
<dbReference type="Pfam" id="PF00749">
    <property type="entry name" value="tRNA-synt_1c"/>
    <property type="match status" value="1"/>
</dbReference>
<dbReference type="InterPro" id="IPR050132">
    <property type="entry name" value="Gln/Glu-tRNA_Ligase"/>
</dbReference>
<evidence type="ECO:0000313" key="9">
    <source>
        <dbReference type="Proteomes" id="UP000092321"/>
    </source>
</evidence>
<dbReference type="PANTHER" id="PTHR43097:SF5">
    <property type="entry name" value="GLUTAMATE--TRNA LIGASE"/>
    <property type="match status" value="1"/>
</dbReference>
<dbReference type="EMBL" id="LXPE01000492">
    <property type="protein sequence ID" value="OBA24685.1"/>
    <property type="molecule type" value="Genomic_DNA"/>
</dbReference>
<evidence type="ECO:0000256" key="6">
    <source>
        <dbReference type="RuleBase" id="RU363037"/>
    </source>
</evidence>
<dbReference type="GO" id="GO:0017102">
    <property type="term" value="C:methionyl glutamyl tRNA synthetase complex"/>
    <property type="evidence" value="ECO:0007669"/>
    <property type="project" value="TreeGrafter"/>
</dbReference>
<keyword evidence="5 6" id="KW-0030">Aminoacyl-tRNA synthetase</keyword>
<evidence type="ECO:0000256" key="2">
    <source>
        <dbReference type="ARBA" id="ARBA00022741"/>
    </source>
</evidence>
<dbReference type="GO" id="GO:0005524">
    <property type="term" value="F:ATP binding"/>
    <property type="evidence" value="ECO:0007669"/>
    <property type="project" value="UniProtKB-KW"/>
</dbReference>
<reference evidence="9" key="1">
    <citation type="journal article" date="2016" name="Proc. Natl. Acad. Sci. U.S.A.">
        <title>Comparative genomics of biotechnologically important yeasts.</title>
        <authorList>
            <person name="Riley R."/>
            <person name="Haridas S."/>
            <person name="Wolfe K.H."/>
            <person name="Lopes M.R."/>
            <person name="Hittinger C.T."/>
            <person name="Goeker M."/>
            <person name="Salamov A.A."/>
            <person name="Wisecaver J.H."/>
            <person name="Long T.M."/>
            <person name="Calvey C.H."/>
            <person name="Aerts A.L."/>
            <person name="Barry K.W."/>
            <person name="Choi C."/>
            <person name="Clum A."/>
            <person name="Coughlan A.Y."/>
            <person name="Deshpande S."/>
            <person name="Douglass A.P."/>
            <person name="Hanson S.J."/>
            <person name="Klenk H.-P."/>
            <person name="LaButti K.M."/>
            <person name="Lapidus A."/>
            <person name="Lindquist E.A."/>
            <person name="Lipzen A.M."/>
            <person name="Meier-Kolthoff J.P."/>
            <person name="Ohm R.A."/>
            <person name="Otillar R.P."/>
            <person name="Pangilinan J.L."/>
            <person name="Peng Y."/>
            <person name="Rokas A."/>
            <person name="Rosa C.A."/>
            <person name="Scheuner C."/>
            <person name="Sibirny A.A."/>
            <person name="Slot J.C."/>
            <person name="Stielow J.B."/>
            <person name="Sun H."/>
            <person name="Kurtzman C.P."/>
            <person name="Blackwell M."/>
            <person name="Grigoriev I.V."/>
            <person name="Jeffries T.W."/>
        </authorList>
    </citation>
    <scope>NUCLEOTIDE SEQUENCE [LARGE SCALE GENOMIC DNA]</scope>
    <source>
        <strain evidence="9">NRRL Y-1626</strain>
    </source>
</reference>
<feature type="domain" description="Glutamyl/glutaminyl-tRNA synthetase class Ib catalytic" evidence="7">
    <location>
        <begin position="208"/>
        <end position="347"/>
    </location>
</feature>
<dbReference type="PANTHER" id="PTHR43097">
    <property type="entry name" value="GLUTAMINE-TRNA LIGASE"/>
    <property type="match status" value="1"/>
</dbReference>
<dbReference type="GO" id="GO:0005829">
    <property type="term" value="C:cytosol"/>
    <property type="evidence" value="ECO:0007669"/>
    <property type="project" value="TreeGrafter"/>
</dbReference>
<dbReference type="Proteomes" id="UP000092321">
    <property type="component" value="Unassembled WGS sequence"/>
</dbReference>
<dbReference type="InterPro" id="IPR020058">
    <property type="entry name" value="Glu/Gln-tRNA-synth_Ib_cat-dom"/>
</dbReference>
<proteinExistence type="inferred from homology"/>
<keyword evidence="4 6" id="KW-0648">Protein biosynthesis</keyword>
<name>A0A1B7T7I3_9ASCO</name>
<dbReference type="Gene3D" id="1.20.1050.10">
    <property type="match status" value="1"/>
</dbReference>
<comment type="caution">
    <text evidence="8">The sequence shown here is derived from an EMBL/GenBank/DDBJ whole genome shotgun (WGS) entry which is preliminary data.</text>
</comment>
<keyword evidence="2 6" id="KW-0547">Nucleotide-binding</keyword>
<dbReference type="InterPro" id="IPR001412">
    <property type="entry name" value="aa-tRNA-synth_I_CS"/>
</dbReference>
<dbReference type="Gene3D" id="3.40.50.620">
    <property type="entry name" value="HUPs"/>
    <property type="match status" value="1"/>
</dbReference>
<protein>
    <submittedName>
        <fullName evidence="8">Nucleotidylyl transferase</fullName>
    </submittedName>
</protein>
<dbReference type="GO" id="GO:0004818">
    <property type="term" value="F:glutamate-tRNA ligase activity"/>
    <property type="evidence" value="ECO:0007669"/>
    <property type="project" value="TreeGrafter"/>
</dbReference>
<gene>
    <name evidence="8" type="ORF">HANVADRAFT_103260</name>
</gene>
<keyword evidence="1 6" id="KW-0436">Ligase</keyword>
<evidence type="ECO:0000256" key="1">
    <source>
        <dbReference type="ARBA" id="ARBA00022598"/>
    </source>
</evidence>
<evidence type="ECO:0000256" key="5">
    <source>
        <dbReference type="ARBA" id="ARBA00023146"/>
    </source>
</evidence>
<dbReference type="Gene3D" id="3.40.30.70">
    <property type="match status" value="1"/>
</dbReference>
<dbReference type="SUPFAM" id="SSF47616">
    <property type="entry name" value="GST C-terminal domain-like"/>
    <property type="match status" value="1"/>
</dbReference>
<dbReference type="SUPFAM" id="SSF52374">
    <property type="entry name" value="Nucleotidylyl transferase"/>
    <property type="match status" value="1"/>
</dbReference>
<feature type="non-terminal residue" evidence="8">
    <location>
        <position position="348"/>
    </location>
</feature>
<evidence type="ECO:0000256" key="3">
    <source>
        <dbReference type="ARBA" id="ARBA00022840"/>
    </source>
</evidence>
<dbReference type="PRINTS" id="PR00987">
    <property type="entry name" value="TRNASYNTHGLU"/>
</dbReference>
<keyword evidence="9" id="KW-1185">Reference proteome</keyword>
<dbReference type="InterPro" id="IPR036282">
    <property type="entry name" value="Glutathione-S-Trfase_C_sf"/>
</dbReference>
<evidence type="ECO:0000313" key="8">
    <source>
        <dbReference type="EMBL" id="OBA24685.1"/>
    </source>
</evidence>
<keyword evidence="3 6" id="KW-0067">ATP-binding</keyword>
<dbReference type="InterPro" id="IPR000924">
    <property type="entry name" value="Glu/Gln-tRNA-synth"/>
</dbReference>
<dbReference type="GO" id="GO:0006424">
    <property type="term" value="P:glutamyl-tRNA aminoacylation"/>
    <property type="evidence" value="ECO:0007669"/>
    <property type="project" value="TreeGrafter"/>
</dbReference>
<dbReference type="GO" id="GO:0016740">
    <property type="term" value="F:transferase activity"/>
    <property type="evidence" value="ECO:0007669"/>
    <property type="project" value="UniProtKB-KW"/>
</dbReference>
<dbReference type="InterPro" id="IPR014729">
    <property type="entry name" value="Rossmann-like_a/b/a_fold"/>
</dbReference>
<organism evidence="8 9">
    <name type="scientific">Hanseniaspora valbyensis NRRL Y-1626</name>
    <dbReference type="NCBI Taxonomy" id="766949"/>
    <lineage>
        <taxon>Eukaryota</taxon>
        <taxon>Fungi</taxon>
        <taxon>Dikarya</taxon>
        <taxon>Ascomycota</taxon>
        <taxon>Saccharomycotina</taxon>
        <taxon>Saccharomycetes</taxon>
        <taxon>Saccharomycodales</taxon>
        <taxon>Saccharomycodaceae</taxon>
        <taxon>Hanseniaspora</taxon>
    </lineage>
</organism>
<dbReference type="PROSITE" id="PS00178">
    <property type="entry name" value="AA_TRNA_LIGASE_I"/>
    <property type="match status" value="1"/>
</dbReference>
<evidence type="ECO:0000256" key="4">
    <source>
        <dbReference type="ARBA" id="ARBA00022917"/>
    </source>
</evidence>
<accession>A0A1B7T7I3</accession>
<dbReference type="AlphaFoldDB" id="A0A1B7T7I3"/>
<comment type="similarity">
    <text evidence="6">Belongs to the class-I aminoacyl-tRNA synthetase family.</text>
</comment>